<organism evidence="1 2">
    <name type="scientific">Trichoderma harzianum CBS 226.95</name>
    <dbReference type="NCBI Taxonomy" id="983964"/>
    <lineage>
        <taxon>Eukaryota</taxon>
        <taxon>Fungi</taxon>
        <taxon>Dikarya</taxon>
        <taxon>Ascomycota</taxon>
        <taxon>Pezizomycotina</taxon>
        <taxon>Sordariomycetes</taxon>
        <taxon>Hypocreomycetidae</taxon>
        <taxon>Hypocreales</taxon>
        <taxon>Hypocreaceae</taxon>
        <taxon>Trichoderma</taxon>
    </lineage>
</organism>
<evidence type="ECO:0000313" key="2">
    <source>
        <dbReference type="Proteomes" id="UP000241690"/>
    </source>
</evidence>
<dbReference type="Proteomes" id="UP000241690">
    <property type="component" value="Unassembled WGS sequence"/>
</dbReference>
<proteinExistence type="predicted"/>
<name>A0A2T4AU18_TRIHA</name>
<accession>A0A2T4AU18</accession>
<protein>
    <submittedName>
        <fullName evidence="1">Uncharacterized protein</fullName>
    </submittedName>
</protein>
<sequence>MVPYVSADVGGSSPKPIAARGNGINAQRRKGLIGILANGADGQKLGVTKKVRKGRKRGQKLSPRLAWLARVLGGCLRLEAQATAGSLSPPRRQQEMIGQLLRVPLGGTESRPEGAAASRQLASGCKAVFVRGREERERTGGAKQVLVALEYSGGRGK</sequence>
<dbReference type="AlphaFoldDB" id="A0A2T4AU18"/>
<dbReference type="GeneID" id="36621732"/>
<dbReference type="RefSeq" id="XP_024780218.1">
    <property type="nucleotide sequence ID" value="XM_024913171.1"/>
</dbReference>
<keyword evidence="2" id="KW-1185">Reference proteome</keyword>
<reference evidence="1 2" key="1">
    <citation type="submission" date="2016-07" db="EMBL/GenBank/DDBJ databases">
        <title>Multiple horizontal gene transfer events from other fungi enriched the ability of initially mycotrophic Trichoderma (Ascomycota) to feed on dead plant biomass.</title>
        <authorList>
            <consortium name="DOE Joint Genome Institute"/>
            <person name="Aerts A."/>
            <person name="Atanasova L."/>
            <person name="Chenthamara K."/>
            <person name="Zhang J."/>
            <person name="Grujic M."/>
            <person name="Henrissat B."/>
            <person name="Kuo A."/>
            <person name="Salamov A."/>
            <person name="Lipzen A."/>
            <person name="Labutti K."/>
            <person name="Barry K."/>
            <person name="Miao Y."/>
            <person name="Rahimi M.J."/>
            <person name="Shen Q."/>
            <person name="Grigoriev I.V."/>
            <person name="Kubicek C.P."/>
            <person name="Druzhinina I.S."/>
        </authorList>
    </citation>
    <scope>NUCLEOTIDE SEQUENCE [LARGE SCALE GENOMIC DNA]</scope>
    <source>
        <strain evidence="1 2">CBS 226.95</strain>
    </source>
</reference>
<gene>
    <name evidence="1" type="ORF">M431DRAFT_185517</name>
</gene>
<dbReference type="EMBL" id="KZ679675">
    <property type="protein sequence ID" value="PTB60541.1"/>
    <property type="molecule type" value="Genomic_DNA"/>
</dbReference>
<evidence type="ECO:0000313" key="1">
    <source>
        <dbReference type="EMBL" id="PTB60541.1"/>
    </source>
</evidence>